<feature type="transmembrane region" description="Helical" evidence="12">
    <location>
        <begin position="20"/>
        <end position="38"/>
    </location>
</feature>
<keyword evidence="4 12" id="KW-1003">Cell membrane</keyword>
<evidence type="ECO:0000256" key="3">
    <source>
        <dbReference type="ARBA" id="ARBA00022448"/>
    </source>
</evidence>
<evidence type="ECO:0000256" key="5">
    <source>
        <dbReference type="ARBA" id="ARBA00022547"/>
    </source>
</evidence>
<evidence type="ECO:0000256" key="9">
    <source>
        <dbReference type="ARBA" id="ARBA00023065"/>
    </source>
</evidence>
<dbReference type="SUPFAM" id="SSF81336">
    <property type="entry name" value="F1F0 ATP synthase subunit A"/>
    <property type="match status" value="1"/>
</dbReference>
<feature type="transmembrane region" description="Helical" evidence="12">
    <location>
        <begin position="114"/>
        <end position="132"/>
    </location>
</feature>
<evidence type="ECO:0000256" key="10">
    <source>
        <dbReference type="ARBA" id="ARBA00023136"/>
    </source>
</evidence>
<keyword evidence="7 12" id="KW-0375">Hydrogen ion transport</keyword>
<evidence type="ECO:0000256" key="7">
    <source>
        <dbReference type="ARBA" id="ARBA00022781"/>
    </source>
</evidence>
<feature type="transmembrane region" description="Helical" evidence="12">
    <location>
        <begin position="174"/>
        <end position="193"/>
    </location>
</feature>
<evidence type="ECO:0000256" key="6">
    <source>
        <dbReference type="ARBA" id="ARBA00022692"/>
    </source>
</evidence>
<keyword evidence="15" id="KW-1185">Reference proteome</keyword>
<dbReference type="InterPro" id="IPR000568">
    <property type="entry name" value="ATP_synth_F0_asu"/>
</dbReference>
<comment type="function">
    <text evidence="12 13">Key component of the proton channel; it plays a direct role in the translocation of protons across the membrane.</text>
</comment>
<dbReference type="Pfam" id="PF00119">
    <property type="entry name" value="ATP-synt_A"/>
    <property type="match status" value="1"/>
</dbReference>
<dbReference type="AlphaFoldDB" id="A0A179T211"/>
<proteinExistence type="inferred from homology"/>
<organism evidence="14 15">
    <name type="scientific">Metabacillus litoralis</name>
    <dbReference type="NCBI Taxonomy" id="152268"/>
    <lineage>
        <taxon>Bacteria</taxon>
        <taxon>Bacillati</taxon>
        <taxon>Bacillota</taxon>
        <taxon>Bacilli</taxon>
        <taxon>Bacillales</taxon>
        <taxon>Bacillaceae</taxon>
        <taxon>Metabacillus</taxon>
    </lineage>
</organism>
<dbReference type="NCBIfam" id="TIGR01131">
    <property type="entry name" value="ATP_synt_6_or_A"/>
    <property type="match status" value="1"/>
</dbReference>
<keyword evidence="3 12" id="KW-0813">Transport</keyword>
<dbReference type="GO" id="GO:0046933">
    <property type="term" value="F:proton-transporting ATP synthase activity, rotational mechanism"/>
    <property type="evidence" value="ECO:0007669"/>
    <property type="project" value="UniProtKB-UniRule"/>
</dbReference>
<feature type="transmembrane region" description="Helical" evidence="12">
    <location>
        <begin position="213"/>
        <end position="237"/>
    </location>
</feature>
<dbReference type="PANTHER" id="PTHR42823">
    <property type="entry name" value="ATP SYNTHASE SUBUNIT A, CHLOROPLASTIC"/>
    <property type="match status" value="1"/>
</dbReference>
<dbReference type="Proteomes" id="UP000078534">
    <property type="component" value="Unassembled WGS sequence"/>
</dbReference>
<keyword evidence="10 12" id="KW-0472">Membrane</keyword>
<dbReference type="PANTHER" id="PTHR42823:SF3">
    <property type="entry name" value="ATP SYNTHASE SUBUNIT A, CHLOROPLASTIC"/>
    <property type="match status" value="1"/>
</dbReference>
<dbReference type="PROSITE" id="PS00449">
    <property type="entry name" value="ATPASE_A"/>
    <property type="match status" value="1"/>
</dbReference>
<dbReference type="OrthoDB" id="9789241at2"/>
<comment type="similarity">
    <text evidence="2 12 13">Belongs to the ATPase A chain family.</text>
</comment>
<dbReference type="CDD" id="cd00310">
    <property type="entry name" value="ATP-synt_Fo_a_6"/>
    <property type="match status" value="1"/>
</dbReference>
<evidence type="ECO:0000256" key="12">
    <source>
        <dbReference type="HAMAP-Rule" id="MF_01393"/>
    </source>
</evidence>
<dbReference type="InterPro" id="IPR045082">
    <property type="entry name" value="ATP_syn_F0_a_bact/chloroplast"/>
</dbReference>
<keyword evidence="8 12" id="KW-1133">Transmembrane helix</keyword>
<reference evidence="15" key="1">
    <citation type="submission" date="2016-04" db="EMBL/GenBank/DDBJ databases">
        <authorList>
            <person name="Lyu Z."/>
            <person name="Lyu W."/>
        </authorList>
    </citation>
    <scope>NUCLEOTIDE SEQUENCE [LARGE SCALE GENOMIC DNA]</scope>
    <source>
        <strain evidence="15">C44</strain>
    </source>
</reference>
<dbReference type="RefSeq" id="WP_066328609.1">
    <property type="nucleotide sequence ID" value="NZ_LWSG01000005.1"/>
</dbReference>
<dbReference type="PRINTS" id="PR00123">
    <property type="entry name" value="ATPASEA"/>
</dbReference>
<evidence type="ECO:0000313" key="15">
    <source>
        <dbReference type="Proteomes" id="UP000078534"/>
    </source>
</evidence>
<protein>
    <recommendedName>
        <fullName evidence="12 13">ATP synthase subunit a</fullName>
    </recommendedName>
    <alternativeName>
        <fullName evidence="12">ATP synthase F0 sector subunit a</fullName>
    </alternativeName>
    <alternativeName>
        <fullName evidence="12">F-ATPase subunit 6</fullName>
    </alternativeName>
</protein>
<evidence type="ECO:0000256" key="13">
    <source>
        <dbReference type="RuleBase" id="RU000483"/>
    </source>
</evidence>
<dbReference type="GO" id="GO:0042777">
    <property type="term" value="P:proton motive force-driven plasma membrane ATP synthesis"/>
    <property type="evidence" value="ECO:0007669"/>
    <property type="project" value="TreeGrafter"/>
</dbReference>
<accession>A0A179T211</accession>
<evidence type="ECO:0000256" key="8">
    <source>
        <dbReference type="ARBA" id="ARBA00022989"/>
    </source>
</evidence>
<name>A0A179T211_9BACI</name>
<sequence length="244" mass="26916">MGHEAPVVHFLGLYFNLSNVLMITISSIIVFLIALAATRRLAMKPTGMQNFVEWVVDFVKGIIGSTMDWQTGGRFLTLGMTLLMYVFVSNMLGLPFAIVVDHELWWKSPTADPAITLTLAILVVALSHYYGIKMKGVSEYGKDFFKPMPFMFPLKIIEEFANTLTLGLRLYGNIYAGEILLGLLVSLGTSGYVESFGSGIIGTLAAAIPMLAWQGFSIFVGAIQAFIFTMLTMVYLAHKVSHDH</sequence>
<keyword evidence="11 12" id="KW-0066">ATP synthesis</keyword>
<dbReference type="HAMAP" id="MF_01393">
    <property type="entry name" value="ATP_synth_a_bact"/>
    <property type="match status" value="1"/>
</dbReference>
<evidence type="ECO:0000256" key="11">
    <source>
        <dbReference type="ARBA" id="ARBA00023310"/>
    </source>
</evidence>
<dbReference type="EMBL" id="LWSG01000005">
    <property type="protein sequence ID" value="OAS88116.1"/>
    <property type="molecule type" value="Genomic_DNA"/>
</dbReference>
<dbReference type="Gene3D" id="1.20.120.220">
    <property type="entry name" value="ATP synthase, F0 complex, subunit A"/>
    <property type="match status" value="1"/>
</dbReference>
<keyword evidence="5 12" id="KW-0138">CF(0)</keyword>
<dbReference type="InterPro" id="IPR023011">
    <property type="entry name" value="ATP_synth_F0_asu_AS"/>
</dbReference>
<dbReference type="InterPro" id="IPR035908">
    <property type="entry name" value="F0_ATP_A_sf"/>
</dbReference>
<evidence type="ECO:0000256" key="1">
    <source>
        <dbReference type="ARBA" id="ARBA00004141"/>
    </source>
</evidence>
<comment type="subcellular location">
    <subcellularLocation>
        <location evidence="12 13">Cell membrane</location>
        <topology evidence="12 13">Multi-pass membrane protein</topology>
    </subcellularLocation>
    <subcellularLocation>
        <location evidence="1">Membrane</location>
        <topology evidence="1">Multi-pass membrane protein</topology>
    </subcellularLocation>
</comment>
<feature type="transmembrane region" description="Helical" evidence="12">
    <location>
        <begin position="75"/>
        <end position="94"/>
    </location>
</feature>
<dbReference type="FunFam" id="1.20.120.220:FF:000005">
    <property type="entry name" value="ATP synthase subunit a"/>
    <property type="match status" value="1"/>
</dbReference>
<keyword evidence="9 12" id="KW-0406">Ion transport</keyword>
<evidence type="ECO:0000256" key="4">
    <source>
        <dbReference type="ARBA" id="ARBA00022475"/>
    </source>
</evidence>
<dbReference type="NCBIfam" id="NF004479">
    <property type="entry name" value="PRK05815.1-4"/>
    <property type="match status" value="1"/>
</dbReference>
<dbReference type="STRING" id="152268.A6K24_17215"/>
<dbReference type="GO" id="GO:0005886">
    <property type="term" value="C:plasma membrane"/>
    <property type="evidence" value="ECO:0007669"/>
    <property type="project" value="UniProtKB-SubCell"/>
</dbReference>
<comment type="caution">
    <text evidence="14">The sequence shown here is derived from an EMBL/GenBank/DDBJ whole genome shotgun (WGS) entry which is preliminary data.</text>
</comment>
<keyword evidence="6 12" id="KW-0812">Transmembrane</keyword>
<gene>
    <name evidence="12" type="primary">atpB</name>
    <name evidence="14" type="ORF">A6K24_17215</name>
</gene>
<evidence type="ECO:0000256" key="2">
    <source>
        <dbReference type="ARBA" id="ARBA00006810"/>
    </source>
</evidence>
<evidence type="ECO:0000313" key="14">
    <source>
        <dbReference type="EMBL" id="OAS88116.1"/>
    </source>
</evidence>
<dbReference type="GO" id="GO:0045259">
    <property type="term" value="C:proton-transporting ATP synthase complex"/>
    <property type="evidence" value="ECO:0007669"/>
    <property type="project" value="UniProtKB-KW"/>
</dbReference>